<name>A0A165KJ83_9APHY</name>
<evidence type="ECO:0000259" key="3">
    <source>
        <dbReference type="Pfam" id="PF25871"/>
    </source>
</evidence>
<dbReference type="OrthoDB" id="9936937at2759"/>
<feature type="domain" description="Peroxisomal membrane protein PEX14-like KPWE" evidence="2">
    <location>
        <begin position="123"/>
        <end position="172"/>
    </location>
</feature>
<dbReference type="AlphaFoldDB" id="A0A165KJ83"/>
<feature type="domain" description="PEX14-like helix-turn-helix" evidence="3">
    <location>
        <begin position="21"/>
        <end position="90"/>
    </location>
</feature>
<feature type="compositionally biased region" description="Polar residues" evidence="1">
    <location>
        <begin position="140"/>
        <end position="164"/>
    </location>
</feature>
<gene>
    <name evidence="4" type="ORF">DAEQUDRAFT_734081</name>
</gene>
<accession>A0A165KJ83</accession>
<dbReference type="Pfam" id="PF17733">
    <property type="entry name" value="KPWE_dom"/>
    <property type="match status" value="1"/>
</dbReference>
<proteinExistence type="predicted"/>
<dbReference type="Proteomes" id="UP000076727">
    <property type="component" value="Unassembled WGS sequence"/>
</dbReference>
<evidence type="ECO:0000259" key="2">
    <source>
        <dbReference type="Pfam" id="PF17733"/>
    </source>
</evidence>
<sequence length="172" mass="18378">MASGSDNLDSGMNGVTSVVSDPVEAFLSYPFSTDPVYQQGVESIAASGAFEGKSEEEKATLVRSSQIFYFNRAAGCSITAEDVLQRERSRPFGAGTNAVTDTAVVNGAGPVVSSQQSPPEDEPRTLSFAELKALIEQGKTDQIPNNRQIPDELNQASPSQSTTCVRKKPWET</sequence>
<dbReference type="PANTHER" id="PTHR36855:SF1">
    <property type="entry name" value="PEROXISOME MEMBRANE ANCHOR PROTEIN PEX14P N-TERMINAL DOMAIN-CONTAINING PROTEIN"/>
    <property type="match status" value="1"/>
</dbReference>
<dbReference type="STRING" id="1314783.A0A165KJ83"/>
<reference evidence="4 5" key="1">
    <citation type="journal article" date="2016" name="Mol. Biol. Evol.">
        <title>Comparative Genomics of Early-Diverging Mushroom-Forming Fungi Provides Insights into the Origins of Lignocellulose Decay Capabilities.</title>
        <authorList>
            <person name="Nagy L.G."/>
            <person name="Riley R."/>
            <person name="Tritt A."/>
            <person name="Adam C."/>
            <person name="Daum C."/>
            <person name="Floudas D."/>
            <person name="Sun H."/>
            <person name="Yadav J.S."/>
            <person name="Pangilinan J."/>
            <person name="Larsson K.H."/>
            <person name="Matsuura K."/>
            <person name="Barry K."/>
            <person name="Labutti K."/>
            <person name="Kuo R."/>
            <person name="Ohm R.A."/>
            <person name="Bhattacharya S.S."/>
            <person name="Shirouzu T."/>
            <person name="Yoshinaga Y."/>
            <person name="Martin F.M."/>
            <person name="Grigoriev I.V."/>
            <person name="Hibbett D.S."/>
        </authorList>
    </citation>
    <scope>NUCLEOTIDE SEQUENCE [LARGE SCALE GENOMIC DNA]</scope>
    <source>
        <strain evidence="4 5">L-15889</strain>
    </source>
</reference>
<keyword evidence="5" id="KW-1185">Reference proteome</keyword>
<dbReference type="EMBL" id="KV429216">
    <property type="protein sequence ID" value="KZT63208.1"/>
    <property type="molecule type" value="Genomic_DNA"/>
</dbReference>
<protein>
    <submittedName>
        <fullName evidence="4">Uncharacterized protein</fullName>
    </submittedName>
</protein>
<dbReference type="PANTHER" id="PTHR36855">
    <property type="entry name" value="CHROMOSOME 10, WHOLE GENOME SHOTGUN SEQUENCE"/>
    <property type="match status" value="1"/>
</dbReference>
<dbReference type="InterPro" id="IPR040554">
    <property type="entry name" value="KPWE_PEX14_dom"/>
</dbReference>
<feature type="region of interest" description="Disordered" evidence="1">
    <location>
        <begin position="137"/>
        <end position="172"/>
    </location>
</feature>
<organism evidence="4 5">
    <name type="scientific">Daedalea quercina L-15889</name>
    <dbReference type="NCBI Taxonomy" id="1314783"/>
    <lineage>
        <taxon>Eukaryota</taxon>
        <taxon>Fungi</taxon>
        <taxon>Dikarya</taxon>
        <taxon>Basidiomycota</taxon>
        <taxon>Agaricomycotina</taxon>
        <taxon>Agaricomycetes</taxon>
        <taxon>Polyporales</taxon>
        <taxon>Fomitopsis</taxon>
    </lineage>
</organism>
<dbReference type="Pfam" id="PF25871">
    <property type="entry name" value="HTH_76"/>
    <property type="match status" value="1"/>
</dbReference>
<dbReference type="InterPro" id="IPR058841">
    <property type="entry name" value="HTH_76"/>
</dbReference>
<evidence type="ECO:0000313" key="5">
    <source>
        <dbReference type="Proteomes" id="UP000076727"/>
    </source>
</evidence>
<evidence type="ECO:0000256" key="1">
    <source>
        <dbReference type="SAM" id="MobiDB-lite"/>
    </source>
</evidence>
<evidence type="ECO:0000313" key="4">
    <source>
        <dbReference type="EMBL" id="KZT63208.1"/>
    </source>
</evidence>